<dbReference type="RefSeq" id="WP_021936211.1">
    <property type="nucleotide sequence ID" value="NZ_CAXSTI010000001.1"/>
</dbReference>
<accession>A0A7J4XKH8</accession>
<proteinExistence type="predicted"/>
<name>A0A7J4XKH8_9BACE</name>
<keyword evidence="1" id="KW-1133">Transmembrane helix</keyword>
<evidence type="ECO:0008006" key="4">
    <source>
        <dbReference type="Google" id="ProtNLM"/>
    </source>
</evidence>
<keyword evidence="1" id="KW-0472">Membrane</keyword>
<dbReference type="EMBL" id="VWMK01000006">
    <property type="protein sequence ID" value="KAA3766875.1"/>
    <property type="molecule type" value="Genomic_DNA"/>
</dbReference>
<reference evidence="2 3" key="1">
    <citation type="journal article" date="2019" name="Nat. Med.">
        <title>A library of human gut bacterial isolates paired with longitudinal multiomics data enables mechanistic microbiome research.</title>
        <authorList>
            <person name="Poyet M."/>
            <person name="Groussin M."/>
            <person name="Gibbons S.M."/>
            <person name="Avila-Pacheco J."/>
            <person name="Jiang X."/>
            <person name="Kearney S.M."/>
            <person name="Perrotta A.R."/>
            <person name="Berdy B."/>
            <person name="Zhao S."/>
            <person name="Lieberman T.D."/>
            <person name="Swanson P.K."/>
            <person name="Smith M."/>
            <person name="Roesemann S."/>
            <person name="Alexander J.E."/>
            <person name="Rich S.A."/>
            <person name="Livny J."/>
            <person name="Vlamakis H."/>
            <person name="Clish C."/>
            <person name="Bullock K."/>
            <person name="Deik A."/>
            <person name="Scott J."/>
            <person name="Pierce K.A."/>
            <person name="Xavier R.J."/>
            <person name="Alm E.J."/>
        </authorList>
    </citation>
    <scope>NUCLEOTIDE SEQUENCE [LARGE SCALE GENOMIC DNA]</scope>
    <source>
        <strain evidence="2 3">BIOML-A10</strain>
    </source>
</reference>
<comment type="caution">
    <text evidence="2">The sequence shown here is derived from an EMBL/GenBank/DDBJ whole genome shotgun (WGS) entry which is preliminary data.</text>
</comment>
<dbReference type="AlphaFoldDB" id="A0A7J4XKH8"/>
<gene>
    <name evidence="2" type="ORF">F3F73_08370</name>
</gene>
<sequence>MEEQIKHIAKSQRIVYVIFWAVAILLVVGGETELLPVGLFADDVRTSYYLETIGILLTAINIPFSMKLFSLVLTRKIDNLTFPVALSRYAVWSHIRLGLLAIVVVYNLLCYYMTLNSTGALCALCALTASFFCLPSEKRLRNELHINKEE</sequence>
<dbReference type="GeneID" id="93117148"/>
<feature type="transmembrane region" description="Helical" evidence="1">
    <location>
        <begin position="89"/>
        <end position="109"/>
    </location>
</feature>
<evidence type="ECO:0000313" key="2">
    <source>
        <dbReference type="EMBL" id="KAA3766875.1"/>
    </source>
</evidence>
<feature type="transmembrane region" description="Helical" evidence="1">
    <location>
        <begin position="12"/>
        <end position="28"/>
    </location>
</feature>
<dbReference type="Proteomes" id="UP000422221">
    <property type="component" value="Unassembled WGS sequence"/>
</dbReference>
<organism evidence="2 3">
    <name type="scientific">Bacteroides salyersiae</name>
    <dbReference type="NCBI Taxonomy" id="291644"/>
    <lineage>
        <taxon>Bacteria</taxon>
        <taxon>Pseudomonadati</taxon>
        <taxon>Bacteroidota</taxon>
        <taxon>Bacteroidia</taxon>
        <taxon>Bacteroidales</taxon>
        <taxon>Bacteroidaceae</taxon>
        <taxon>Bacteroides</taxon>
    </lineage>
</organism>
<protein>
    <recommendedName>
        <fullName evidence="4">Transmembrane protein</fullName>
    </recommendedName>
</protein>
<feature type="transmembrane region" description="Helical" evidence="1">
    <location>
        <begin position="48"/>
        <end position="69"/>
    </location>
</feature>
<evidence type="ECO:0000256" key="1">
    <source>
        <dbReference type="SAM" id="Phobius"/>
    </source>
</evidence>
<evidence type="ECO:0000313" key="3">
    <source>
        <dbReference type="Proteomes" id="UP000422221"/>
    </source>
</evidence>
<keyword evidence="1" id="KW-0812">Transmembrane</keyword>